<feature type="region of interest" description="Disordered" evidence="9">
    <location>
        <begin position="1"/>
        <end position="29"/>
    </location>
</feature>
<accession>A0AAD4QPS7</accession>
<keyword evidence="12" id="KW-1185">Reference proteome</keyword>
<dbReference type="GO" id="GO:0005667">
    <property type="term" value="C:transcription regulator complex"/>
    <property type="evidence" value="ECO:0007669"/>
    <property type="project" value="TreeGrafter"/>
</dbReference>
<evidence type="ECO:0000313" key="11">
    <source>
        <dbReference type="EMBL" id="KAI0307198.1"/>
    </source>
</evidence>
<dbReference type="PROSITE" id="PS00028">
    <property type="entry name" value="ZINC_FINGER_C2H2_1"/>
    <property type="match status" value="2"/>
</dbReference>
<dbReference type="PANTHER" id="PTHR14003:SF19">
    <property type="entry name" value="YY2 TRANSCRIPTION FACTOR"/>
    <property type="match status" value="1"/>
</dbReference>
<keyword evidence="4" id="KW-0677">Repeat</keyword>
<keyword evidence="5 8" id="KW-0863">Zinc-finger</keyword>
<reference evidence="11" key="1">
    <citation type="journal article" date="2022" name="New Phytol.">
        <title>Evolutionary transition to the ectomycorrhizal habit in the genomes of a hyperdiverse lineage of mushroom-forming fungi.</title>
        <authorList>
            <person name="Looney B."/>
            <person name="Miyauchi S."/>
            <person name="Morin E."/>
            <person name="Drula E."/>
            <person name="Courty P.E."/>
            <person name="Kohler A."/>
            <person name="Kuo A."/>
            <person name="LaButti K."/>
            <person name="Pangilinan J."/>
            <person name="Lipzen A."/>
            <person name="Riley R."/>
            <person name="Andreopoulos W."/>
            <person name="He G."/>
            <person name="Johnson J."/>
            <person name="Nolan M."/>
            <person name="Tritt A."/>
            <person name="Barry K.W."/>
            <person name="Grigoriev I.V."/>
            <person name="Nagy L.G."/>
            <person name="Hibbett D."/>
            <person name="Henrissat B."/>
            <person name="Matheny P.B."/>
            <person name="Labbe J."/>
            <person name="Martin F.M."/>
        </authorList>
    </citation>
    <scope>NUCLEOTIDE SEQUENCE</scope>
    <source>
        <strain evidence="11">BPL690</strain>
    </source>
</reference>
<dbReference type="InterPro" id="IPR013087">
    <property type="entry name" value="Znf_C2H2_type"/>
</dbReference>
<dbReference type="GO" id="GO:0000122">
    <property type="term" value="P:negative regulation of transcription by RNA polymerase II"/>
    <property type="evidence" value="ECO:0007669"/>
    <property type="project" value="UniProtKB-ARBA"/>
</dbReference>
<evidence type="ECO:0000256" key="2">
    <source>
        <dbReference type="ARBA" id="ARBA00022491"/>
    </source>
</evidence>
<feature type="region of interest" description="Disordered" evidence="9">
    <location>
        <begin position="297"/>
        <end position="373"/>
    </location>
</feature>
<dbReference type="GO" id="GO:0031519">
    <property type="term" value="C:PcG protein complex"/>
    <property type="evidence" value="ECO:0007669"/>
    <property type="project" value="TreeGrafter"/>
</dbReference>
<evidence type="ECO:0000256" key="6">
    <source>
        <dbReference type="ARBA" id="ARBA00022833"/>
    </source>
</evidence>
<gene>
    <name evidence="11" type="ORF">B0F90DRAFT_1686153</name>
</gene>
<dbReference type="Proteomes" id="UP001203297">
    <property type="component" value="Unassembled WGS sequence"/>
</dbReference>
<comment type="caution">
    <text evidence="11">The sequence shown here is derived from an EMBL/GenBank/DDBJ whole genome shotgun (WGS) entry which is preliminary data.</text>
</comment>
<feature type="compositionally biased region" description="Basic and acidic residues" evidence="9">
    <location>
        <begin position="243"/>
        <end position="257"/>
    </location>
</feature>
<feature type="compositionally biased region" description="Pro residues" evidence="9">
    <location>
        <begin position="1"/>
        <end position="10"/>
    </location>
</feature>
<dbReference type="SMART" id="SM00355">
    <property type="entry name" value="ZnF_C2H2"/>
    <property type="match status" value="2"/>
</dbReference>
<evidence type="ECO:0000256" key="9">
    <source>
        <dbReference type="SAM" id="MobiDB-lite"/>
    </source>
</evidence>
<feature type="compositionally biased region" description="Low complexity" evidence="9">
    <location>
        <begin position="346"/>
        <end position="373"/>
    </location>
</feature>
<dbReference type="GO" id="GO:0000981">
    <property type="term" value="F:DNA-binding transcription factor activity, RNA polymerase II-specific"/>
    <property type="evidence" value="ECO:0007669"/>
    <property type="project" value="TreeGrafter"/>
</dbReference>
<dbReference type="GO" id="GO:0060258">
    <property type="term" value="P:negative regulation of filamentous growth"/>
    <property type="evidence" value="ECO:0007669"/>
    <property type="project" value="UniProtKB-ARBA"/>
</dbReference>
<dbReference type="FunFam" id="3.30.160.60:FF:001382">
    <property type="entry name" value="Transcriptional repressor"/>
    <property type="match status" value="1"/>
</dbReference>
<dbReference type="InterPro" id="IPR036236">
    <property type="entry name" value="Znf_C2H2_sf"/>
</dbReference>
<evidence type="ECO:0000256" key="4">
    <source>
        <dbReference type="ARBA" id="ARBA00022737"/>
    </source>
</evidence>
<protein>
    <recommendedName>
        <fullName evidence="10">C2H2-type domain-containing protein</fullName>
    </recommendedName>
</protein>
<evidence type="ECO:0000313" key="12">
    <source>
        <dbReference type="Proteomes" id="UP001203297"/>
    </source>
</evidence>
<keyword evidence="2" id="KW-0678">Repressor</keyword>
<feature type="domain" description="C2H2-type" evidence="10">
    <location>
        <begin position="65"/>
        <end position="92"/>
    </location>
</feature>
<dbReference type="GO" id="GO:0000785">
    <property type="term" value="C:chromatin"/>
    <property type="evidence" value="ECO:0007669"/>
    <property type="project" value="TreeGrafter"/>
</dbReference>
<dbReference type="PANTHER" id="PTHR14003">
    <property type="entry name" value="TRANSCRIPTIONAL REPRESSOR PROTEIN YY"/>
    <property type="match status" value="1"/>
</dbReference>
<name>A0AAD4QPS7_9AGAM</name>
<proteinExistence type="predicted"/>
<feature type="compositionally biased region" description="Polar residues" evidence="9">
    <location>
        <begin position="309"/>
        <end position="344"/>
    </location>
</feature>
<comment type="subcellular location">
    <subcellularLocation>
        <location evidence="1">Nucleus</location>
    </subcellularLocation>
</comment>
<keyword evidence="7" id="KW-0539">Nucleus</keyword>
<evidence type="ECO:0000256" key="5">
    <source>
        <dbReference type="ARBA" id="ARBA00022771"/>
    </source>
</evidence>
<dbReference type="AlphaFoldDB" id="A0AAD4QPS7"/>
<feature type="region of interest" description="Disordered" evidence="9">
    <location>
        <begin position="243"/>
        <end position="264"/>
    </location>
</feature>
<dbReference type="GO" id="GO:0000978">
    <property type="term" value="F:RNA polymerase II cis-regulatory region sequence-specific DNA binding"/>
    <property type="evidence" value="ECO:0007669"/>
    <property type="project" value="TreeGrafter"/>
</dbReference>
<dbReference type="SUPFAM" id="SSF57667">
    <property type="entry name" value="beta-beta-alpha zinc fingers"/>
    <property type="match status" value="1"/>
</dbReference>
<dbReference type="GO" id="GO:0008270">
    <property type="term" value="F:zinc ion binding"/>
    <property type="evidence" value="ECO:0007669"/>
    <property type="project" value="UniProtKB-KW"/>
</dbReference>
<evidence type="ECO:0000256" key="1">
    <source>
        <dbReference type="ARBA" id="ARBA00004123"/>
    </source>
</evidence>
<evidence type="ECO:0000256" key="8">
    <source>
        <dbReference type="PROSITE-ProRule" id="PRU00042"/>
    </source>
</evidence>
<keyword evidence="6" id="KW-0862">Zinc</keyword>
<sequence>MPTPYSPYPPSISARSSSAPLRSASPSHLLVSEPKPHFLSQDTAKITHFSSSSGQVSSTANKKKHVCNICAKAFTTSGHLSRHARIHTGERNHKCPFPGCDTRCSRQDNLQQHYRIHLTPGSRRNSTSARSHVLSGIKNHVKVPPVPETLTDSPPSTPPALELAFVPRVYSASEPSPPLSTLPILYPPTQEYVKQDYQDATTPSPYFDPRGSPRRAFDARCASAPEQLTSPSTCPSAAMDGLRHDSCDNPSSDEHSPFNHQNHIYPPSSGALVITESHAINDMSSAVTYGMYGAYAPPTHPPPPNRVPLTQSSDTPLHTDVSIVQPQPRSNQPLTSNVPSNQAHISPVPSSNSPSPVSSLSMSSHSSEHSSSLYQKHDYNMATVNGLTYSLPGPPQSTQIETEYVATTHYHSSQLIPTESIYGRGVATAPWENSLSDTRGIPGAHGKAFGLFCDLRAL</sequence>
<keyword evidence="3" id="KW-0479">Metal-binding</keyword>
<dbReference type="EMBL" id="WTXG01000002">
    <property type="protein sequence ID" value="KAI0307198.1"/>
    <property type="molecule type" value="Genomic_DNA"/>
</dbReference>
<feature type="compositionally biased region" description="Low complexity" evidence="9">
    <location>
        <begin position="11"/>
        <end position="27"/>
    </location>
</feature>
<dbReference type="PROSITE" id="PS50157">
    <property type="entry name" value="ZINC_FINGER_C2H2_2"/>
    <property type="match status" value="1"/>
</dbReference>
<dbReference type="Gene3D" id="3.30.160.60">
    <property type="entry name" value="Classic Zinc Finger"/>
    <property type="match status" value="2"/>
</dbReference>
<evidence type="ECO:0000256" key="3">
    <source>
        <dbReference type="ARBA" id="ARBA00022723"/>
    </source>
</evidence>
<organism evidence="11 12">
    <name type="scientific">Multifurca ochricompacta</name>
    <dbReference type="NCBI Taxonomy" id="376703"/>
    <lineage>
        <taxon>Eukaryota</taxon>
        <taxon>Fungi</taxon>
        <taxon>Dikarya</taxon>
        <taxon>Basidiomycota</taxon>
        <taxon>Agaricomycotina</taxon>
        <taxon>Agaricomycetes</taxon>
        <taxon>Russulales</taxon>
        <taxon>Russulaceae</taxon>
        <taxon>Multifurca</taxon>
    </lineage>
</organism>
<evidence type="ECO:0000256" key="7">
    <source>
        <dbReference type="ARBA" id="ARBA00023242"/>
    </source>
</evidence>
<evidence type="ECO:0000259" key="10">
    <source>
        <dbReference type="PROSITE" id="PS50157"/>
    </source>
</evidence>
<dbReference type="Pfam" id="PF00096">
    <property type="entry name" value="zf-C2H2"/>
    <property type="match status" value="2"/>
</dbReference>